<dbReference type="InParanoid" id="A0A1Y2BJX0"/>
<sequence>MSQDLHAQGATVAGSAIWQRTGAGIRMAFELALHRNISTAAIPFAQLNRRHRVWGACVIADRWLALQRGEALTVDLDDCDAPLPFPYPDHCSLGTDREPCFRFHQEVTKLSILLGRIYRLSCSPRGLDRADDLALYKFQADLDAWLAQIPSQWPYVNASPTHVEGIDVPEAASIMNLLIVAVEFTFLRGFSWPASRLPAHITFRPAPQRWPTLVDRALTAVAWLLTPQGAFYLDIWDMMIYPTSAFFEMTSP</sequence>
<keyword evidence="8" id="KW-1185">Reference proteome</keyword>
<evidence type="ECO:0000256" key="4">
    <source>
        <dbReference type="ARBA" id="ARBA00023163"/>
    </source>
</evidence>
<evidence type="ECO:0000313" key="7">
    <source>
        <dbReference type="EMBL" id="ORY35063.1"/>
    </source>
</evidence>
<dbReference type="GO" id="GO:0008270">
    <property type="term" value="F:zinc ion binding"/>
    <property type="evidence" value="ECO:0007669"/>
    <property type="project" value="InterPro"/>
</dbReference>
<evidence type="ECO:0000256" key="5">
    <source>
        <dbReference type="ARBA" id="ARBA00023242"/>
    </source>
</evidence>
<keyword evidence="4" id="KW-0804">Transcription</keyword>
<evidence type="ECO:0000313" key="8">
    <source>
        <dbReference type="Proteomes" id="UP000193986"/>
    </source>
</evidence>
<evidence type="ECO:0000259" key="6">
    <source>
        <dbReference type="SMART" id="SM00906"/>
    </source>
</evidence>
<reference evidence="7 8" key="1">
    <citation type="submission" date="2016-07" db="EMBL/GenBank/DDBJ databases">
        <title>Pervasive Adenine N6-methylation of Active Genes in Fungi.</title>
        <authorList>
            <consortium name="DOE Joint Genome Institute"/>
            <person name="Mondo S.J."/>
            <person name="Dannebaum R.O."/>
            <person name="Kuo R.C."/>
            <person name="Labutti K."/>
            <person name="Haridas S."/>
            <person name="Kuo A."/>
            <person name="Salamov A."/>
            <person name="Ahrendt S.R."/>
            <person name="Lipzen A."/>
            <person name="Sullivan W."/>
            <person name="Andreopoulos W.B."/>
            <person name="Clum A."/>
            <person name="Lindquist E."/>
            <person name="Daum C."/>
            <person name="Ramamoorthy G.K."/>
            <person name="Gryganskyi A."/>
            <person name="Culley D."/>
            <person name="Magnuson J.K."/>
            <person name="James T.Y."/>
            <person name="O'Malley M.A."/>
            <person name="Stajich J.E."/>
            <person name="Spatafora J.W."/>
            <person name="Visel A."/>
            <person name="Grigoriev I.V."/>
        </authorList>
    </citation>
    <scope>NUCLEOTIDE SEQUENCE [LARGE SCALE GENOMIC DNA]</scope>
    <source>
        <strain evidence="7 8">68-887.2</strain>
    </source>
</reference>
<feature type="domain" description="Xylanolytic transcriptional activator regulatory" evidence="6">
    <location>
        <begin position="17"/>
        <end position="90"/>
    </location>
</feature>
<dbReference type="EMBL" id="MCFC01000002">
    <property type="protein sequence ID" value="ORY35063.1"/>
    <property type="molecule type" value="Genomic_DNA"/>
</dbReference>
<evidence type="ECO:0000256" key="3">
    <source>
        <dbReference type="ARBA" id="ARBA00023125"/>
    </source>
</evidence>
<dbReference type="InterPro" id="IPR050797">
    <property type="entry name" value="Carb_Metab_Trans_Reg"/>
</dbReference>
<organism evidence="7 8">
    <name type="scientific">Naematelia encephala</name>
    <dbReference type="NCBI Taxonomy" id="71784"/>
    <lineage>
        <taxon>Eukaryota</taxon>
        <taxon>Fungi</taxon>
        <taxon>Dikarya</taxon>
        <taxon>Basidiomycota</taxon>
        <taxon>Agaricomycotina</taxon>
        <taxon>Tremellomycetes</taxon>
        <taxon>Tremellales</taxon>
        <taxon>Naemateliaceae</taxon>
        <taxon>Naematelia</taxon>
    </lineage>
</organism>
<keyword evidence="1" id="KW-0479">Metal-binding</keyword>
<accession>A0A1Y2BJX0</accession>
<keyword evidence="3" id="KW-0238">DNA-binding</keyword>
<dbReference type="PANTHER" id="PTHR31668:SF26">
    <property type="entry name" value="GLUCOSE TRANSPORT TRANSCRIPTION REGULATOR RGT1-RELATED"/>
    <property type="match status" value="1"/>
</dbReference>
<dbReference type="GO" id="GO:0006351">
    <property type="term" value="P:DNA-templated transcription"/>
    <property type="evidence" value="ECO:0007669"/>
    <property type="project" value="InterPro"/>
</dbReference>
<gene>
    <name evidence="7" type="ORF">BCR39DRAFT_563621</name>
</gene>
<keyword evidence="2" id="KW-0805">Transcription regulation</keyword>
<dbReference type="Proteomes" id="UP000193986">
    <property type="component" value="Unassembled WGS sequence"/>
</dbReference>
<dbReference type="AlphaFoldDB" id="A0A1Y2BJX0"/>
<name>A0A1Y2BJX0_9TREE</name>
<dbReference type="CDD" id="cd12148">
    <property type="entry name" value="fungal_TF_MHR"/>
    <property type="match status" value="1"/>
</dbReference>
<dbReference type="OrthoDB" id="39175at2759"/>
<comment type="caution">
    <text evidence="7">The sequence shown here is derived from an EMBL/GenBank/DDBJ whole genome shotgun (WGS) entry which is preliminary data.</text>
</comment>
<keyword evidence="5" id="KW-0539">Nucleus</keyword>
<evidence type="ECO:0000256" key="2">
    <source>
        <dbReference type="ARBA" id="ARBA00023015"/>
    </source>
</evidence>
<dbReference type="PANTHER" id="PTHR31668">
    <property type="entry name" value="GLUCOSE TRANSPORT TRANSCRIPTION REGULATOR RGT1-RELATED-RELATED"/>
    <property type="match status" value="1"/>
</dbReference>
<dbReference type="GO" id="GO:0003677">
    <property type="term" value="F:DNA binding"/>
    <property type="evidence" value="ECO:0007669"/>
    <property type="project" value="UniProtKB-KW"/>
</dbReference>
<proteinExistence type="predicted"/>
<dbReference type="SMART" id="SM00906">
    <property type="entry name" value="Fungal_trans"/>
    <property type="match status" value="1"/>
</dbReference>
<dbReference type="STRING" id="71784.A0A1Y2BJX0"/>
<protein>
    <recommendedName>
        <fullName evidence="6">Xylanolytic transcriptional activator regulatory domain-containing protein</fullName>
    </recommendedName>
</protein>
<evidence type="ECO:0000256" key="1">
    <source>
        <dbReference type="ARBA" id="ARBA00022723"/>
    </source>
</evidence>
<dbReference type="InterPro" id="IPR007219">
    <property type="entry name" value="XnlR_reg_dom"/>
</dbReference>
<dbReference type="Pfam" id="PF04082">
    <property type="entry name" value="Fungal_trans"/>
    <property type="match status" value="1"/>
</dbReference>